<name>F0WE37_9STRA</name>
<dbReference type="InterPro" id="IPR042771">
    <property type="entry name" value="GTF3C6-like"/>
</dbReference>
<dbReference type="Pfam" id="PF10419">
    <property type="entry name" value="TFIIIC_sub6"/>
    <property type="match status" value="1"/>
</dbReference>
<evidence type="ECO:0000313" key="2">
    <source>
        <dbReference type="EMBL" id="CCA19466.1"/>
    </source>
</evidence>
<dbReference type="EMBL" id="FR824116">
    <property type="protein sequence ID" value="CCA19466.1"/>
    <property type="molecule type" value="Genomic_DNA"/>
</dbReference>
<reference evidence="2" key="2">
    <citation type="submission" date="2011-02" db="EMBL/GenBank/DDBJ databases">
        <authorList>
            <person name="MacLean D."/>
        </authorList>
    </citation>
    <scope>NUCLEOTIDE SEQUENCE</scope>
</reference>
<dbReference type="AlphaFoldDB" id="F0WE37"/>
<dbReference type="GO" id="GO:0000127">
    <property type="term" value="C:transcription factor TFIIIC complex"/>
    <property type="evidence" value="ECO:0007669"/>
    <property type="project" value="TreeGrafter"/>
</dbReference>
<dbReference type="PANTHER" id="PTHR21860:SF2">
    <property type="entry name" value="GENERAL TRANSCRIPTION FACTOR 3C POLYPEPTIDE 6"/>
    <property type="match status" value="1"/>
</dbReference>
<organism evidence="2">
    <name type="scientific">Albugo laibachii Nc14</name>
    <dbReference type="NCBI Taxonomy" id="890382"/>
    <lineage>
        <taxon>Eukaryota</taxon>
        <taxon>Sar</taxon>
        <taxon>Stramenopiles</taxon>
        <taxon>Oomycota</taxon>
        <taxon>Peronosporomycetes</taxon>
        <taxon>Albuginales</taxon>
        <taxon>Albuginaceae</taxon>
        <taxon>Albugo</taxon>
    </lineage>
</organism>
<proteinExistence type="predicted"/>
<dbReference type="InterPro" id="IPR019481">
    <property type="entry name" value="TFIIIC_triple_barrel"/>
</dbReference>
<accession>F0WE37</accession>
<dbReference type="GO" id="GO:0006383">
    <property type="term" value="P:transcription by RNA polymerase III"/>
    <property type="evidence" value="ECO:0007669"/>
    <property type="project" value="InterPro"/>
</dbReference>
<dbReference type="HOGENOM" id="CLU_2241995_0_0_1"/>
<sequence length="123" mass="13665">MEKSESETAQANENKIDLPGLSVVRSFADDEEEEMLLVLDLVDLKDHSILDLHNTCTLEGIDTLAPKLRIGDFLLHGTIEETIGTTIIYDTGTARSDDKKDPYRYVGKSNVNIKFTIAAPENL</sequence>
<reference evidence="2" key="1">
    <citation type="journal article" date="2011" name="PLoS Biol.">
        <title>Gene gain and loss during evolution of obligate parasitism in the white rust pathogen of Arabidopsis thaliana.</title>
        <authorList>
            <person name="Kemen E."/>
            <person name="Gardiner A."/>
            <person name="Schultz-Larsen T."/>
            <person name="Kemen A.C."/>
            <person name="Balmuth A.L."/>
            <person name="Robert-Seilaniantz A."/>
            <person name="Bailey K."/>
            <person name="Holub E."/>
            <person name="Studholme D.J."/>
            <person name="Maclean D."/>
            <person name="Jones J.D."/>
        </authorList>
    </citation>
    <scope>NUCLEOTIDE SEQUENCE</scope>
</reference>
<dbReference type="Gene3D" id="2.60.40.4370">
    <property type="match status" value="1"/>
</dbReference>
<feature type="domain" description="Transcription factor TFIIIC triple barrel" evidence="1">
    <location>
        <begin position="31"/>
        <end position="116"/>
    </location>
</feature>
<protein>
    <submittedName>
        <fullName evidence="2">AlNc14C71G4898 protein</fullName>
    </submittedName>
</protein>
<evidence type="ECO:0000259" key="1">
    <source>
        <dbReference type="Pfam" id="PF10419"/>
    </source>
</evidence>
<gene>
    <name evidence="2" type="primary">AlNc14C71G4898</name>
    <name evidence="2" type="ORF">ALNC14_056090</name>
</gene>
<dbReference type="PANTHER" id="PTHR21860">
    <property type="entry name" value="TRANSCRIPTION INITIATION FACTOR IIIC TFIIIC , POLYPEPTIDE 6-RELATED"/>
    <property type="match status" value="1"/>
</dbReference>